<dbReference type="InterPro" id="IPR023213">
    <property type="entry name" value="CAT-like_dom_sf"/>
</dbReference>
<dbReference type="InterPro" id="IPR001078">
    <property type="entry name" value="2-oxoacid_DH_actylTfrase"/>
</dbReference>
<dbReference type="SUPFAM" id="SSF52777">
    <property type="entry name" value="CoA-dependent acyltransferases"/>
    <property type="match status" value="1"/>
</dbReference>
<reference evidence="11 12" key="1">
    <citation type="submission" date="2022-11" db="EMBL/GenBank/DDBJ databases">
        <title>Minimal conservation of predation-associated metabolite biosynthetic gene clusters underscores biosynthetic potential of Myxococcota including descriptions for ten novel species: Archangium lansinium sp. nov., Myxococcus landrumus sp. nov., Nannocystis bai.</title>
        <authorList>
            <person name="Ahearne A."/>
            <person name="Stevens C."/>
            <person name="Dowd S."/>
        </authorList>
    </citation>
    <scope>NUCLEOTIDE SEQUENCE [LARGE SCALE GENOMIC DNA]</scope>
    <source>
        <strain evidence="11 12">BB15-2</strain>
    </source>
</reference>
<dbReference type="InterPro" id="IPR000089">
    <property type="entry name" value="Biotin_lipoyl"/>
</dbReference>
<dbReference type="RefSeq" id="WP_272087177.1">
    <property type="nucleotide sequence ID" value="NZ_JAQNDL010000001.1"/>
</dbReference>
<name>A0ABT5DYP6_9BACT</name>
<accession>A0ABT5DYP6</accession>
<sequence>MLEFKLPEIGEGVVEGEIVRWLKQPGEAVEANEALVEVMTDKATIEVPSPVPAVVRELKAQVGDICAVEQVIALLDVAGARAGAAAPAATAAVAAAPVAAAPSGMSSGSVLATPAARALAREEGIDLRGLPTDDRGRITKQDVLKAAEAAKVPSAPVAAPAAAVPSGKAPAAPTVAPAASGKPAAPAAPAPAAAQPTAPVRAPHAAEAAADDEVIPFRGMRRRIAEAMTRSYTSAVHYTYVEQVNVTKLVRLRQEAKTAAAEQGVTLTFLPFIVKAVVHALKKYPIVNAELDEAGGRILVKKRYNIGVAAATDQGLMVPVVHGADRLSILDIGREIARLGEAAKAGTARREDLTGGTFTISSLGNIGGVLATPIINFPEVGILGVHAIRKTPIVDDHNNIVVGHLMNLSVSLDHRVVDGFEGANFLQEVRRFLEDPNLLLLAGI</sequence>
<protein>
    <recommendedName>
        <fullName evidence="7">Dihydrolipoamide acetyltransferase component of pyruvate dehydrogenase complex</fullName>
        <ecNumber evidence="7">2.3.1.-</ecNumber>
    </recommendedName>
</protein>
<dbReference type="Gene3D" id="4.10.320.10">
    <property type="entry name" value="E3-binding domain"/>
    <property type="match status" value="1"/>
</dbReference>
<dbReference type="EC" id="2.3.1.-" evidence="7"/>
<dbReference type="Pfam" id="PF00198">
    <property type="entry name" value="2-oxoacid_dh"/>
    <property type="match status" value="1"/>
</dbReference>
<dbReference type="Pfam" id="PF00364">
    <property type="entry name" value="Biotin_lipoyl"/>
    <property type="match status" value="1"/>
</dbReference>
<dbReference type="EMBL" id="JAQNDL010000001">
    <property type="protein sequence ID" value="MDC0718699.1"/>
    <property type="molecule type" value="Genomic_DNA"/>
</dbReference>
<evidence type="ECO:0000256" key="4">
    <source>
        <dbReference type="ARBA" id="ARBA00022679"/>
    </source>
</evidence>
<feature type="region of interest" description="Disordered" evidence="8">
    <location>
        <begin position="164"/>
        <end position="207"/>
    </location>
</feature>
<comment type="subunit">
    <text evidence="3">Forms a 24-polypeptide structural core with octahedral symmetry.</text>
</comment>
<dbReference type="Proteomes" id="UP001221686">
    <property type="component" value="Unassembled WGS sequence"/>
</dbReference>
<comment type="similarity">
    <text evidence="2 7">Belongs to the 2-oxoacid dehydrogenase family.</text>
</comment>
<dbReference type="Gene3D" id="2.40.50.100">
    <property type="match status" value="1"/>
</dbReference>
<dbReference type="SUPFAM" id="SSF47005">
    <property type="entry name" value="Peripheral subunit-binding domain of 2-oxo acid dehydrogenase complex"/>
    <property type="match status" value="1"/>
</dbReference>
<evidence type="ECO:0000256" key="5">
    <source>
        <dbReference type="ARBA" id="ARBA00022823"/>
    </source>
</evidence>
<dbReference type="Pfam" id="PF02817">
    <property type="entry name" value="E3_binding"/>
    <property type="match status" value="1"/>
</dbReference>
<keyword evidence="12" id="KW-1185">Reference proteome</keyword>
<keyword evidence="5 7" id="KW-0450">Lipoyl</keyword>
<dbReference type="InterPro" id="IPR004167">
    <property type="entry name" value="PSBD"/>
</dbReference>
<feature type="domain" description="Peripheral subunit-binding (PSBD)" evidence="10">
    <location>
        <begin position="111"/>
        <end position="147"/>
    </location>
</feature>
<feature type="domain" description="Lipoyl-binding" evidence="9">
    <location>
        <begin position="1"/>
        <end position="76"/>
    </location>
</feature>
<evidence type="ECO:0000259" key="10">
    <source>
        <dbReference type="PROSITE" id="PS51826"/>
    </source>
</evidence>
<evidence type="ECO:0000256" key="7">
    <source>
        <dbReference type="RuleBase" id="RU003423"/>
    </source>
</evidence>
<evidence type="ECO:0000256" key="3">
    <source>
        <dbReference type="ARBA" id="ARBA00011484"/>
    </source>
</evidence>
<organism evidence="11 12">
    <name type="scientific">Nannocystis bainbridge</name>
    <dbReference type="NCBI Taxonomy" id="2995303"/>
    <lineage>
        <taxon>Bacteria</taxon>
        <taxon>Pseudomonadati</taxon>
        <taxon>Myxococcota</taxon>
        <taxon>Polyangia</taxon>
        <taxon>Nannocystales</taxon>
        <taxon>Nannocystaceae</taxon>
        <taxon>Nannocystis</taxon>
    </lineage>
</organism>
<dbReference type="InterPro" id="IPR050743">
    <property type="entry name" value="2-oxoacid_DH_E2_comp"/>
</dbReference>
<evidence type="ECO:0000313" key="12">
    <source>
        <dbReference type="Proteomes" id="UP001221686"/>
    </source>
</evidence>
<dbReference type="InterPro" id="IPR036625">
    <property type="entry name" value="E3-bd_dom_sf"/>
</dbReference>
<proteinExistence type="inferred from homology"/>
<keyword evidence="6 7" id="KW-0012">Acyltransferase</keyword>
<evidence type="ECO:0000256" key="6">
    <source>
        <dbReference type="ARBA" id="ARBA00023315"/>
    </source>
</evidence>
<dbReference type="PANTHER" id="PTHR43178">
    <property type="entry name" value="DIHYDROLIPOAMIDE ACETYLTRANSFERASE COMPONENT OF PYRUVATE DEHYDROGENASE COMPLEX"/>
    <property type="match status" value="1"/>
</dbReference>
<dbReference type="PANTHER" id="PTHR43178:SF5">
    <property type="entry name" value="LIPOAMIDE ACYLTRANSFERASE COMPONENT OF BRANCHED-CHAIN ALPHA-KETO ACID DEHYDROGENASE COMPLEX, MITOCHONDRIAL"/>
    <property type="match status" value="1"/>
</dbReference>
<evidence type="ECO:0000313" key="11">
    <source>
        <dbReference type="EMBL" id="MDC0718699.1"/>
    </source>
</evidence>
<keyword evidence="4 7" id="KW-0808">Transferase</keyword>
<comment type="cofactor">
    <cofactor evidence="1 7">
        <name>(R)-lipoate</name>
        <dbReference type="ChEBI" id="CHEBI:83088"/>
    </cofactor>
</comment>
<dbReference type="InterPro" id="IPR011053">
    <property type="entry name" value="Single_hybrid_motif"/>
</dbReference>
<dbReference type="PROSITE" id="PS50968">
    <property type="entry name" value="BIOTINYL_LIPOYL"/>
    <property type="match status" value="1"/>
</dbReference>
<dbReference type="CDD" id="cd06849">
    <property type="entry name" value="lipoyl_domain"/>
    <property type="match status" value="1"/>
</dbReference>
<gene>
    <name evidence="11" type="ORF">POL25_17485</name>
</gene>
<evidence type="ECO:0000259" key="9">
    <source>
        <dbReference type="PROSITE" id="PS50968"/>
    </source>
</evidence>
<comment type="caution">
    <text evidence="11">The sequence shown here is derived from an EMBL/GenBank/DDBJ whole genome shotgun (WGS) entry which is preliminary data.</text>
</comment>
<evidence type="ECO:0000256" key="2">
    <source>
        <dbReference type="ARBA" id="ARBA00007317"/>
    </source>
</evidence>
<dbReference type="Gene3D" id="3.30.559.10">
    <property type="entry name" value="Chloramphenicol acetyltransferase-like domain"/>
    <property type="match status" value="1"/>
</dbReference>
<dbReference type="SUPFAM" id="SSF51230">
    <property type="entry name" value="Single hybrid motif"/>
    <property type="match status" value="1"/>
</dbReference>
<evidence type="ECO:0000256" key="8">
    <source>
        <dbReference type="SAM" id="MobiDB-lite"/>
    </source>
</evidence>
<evidence type="ECO:0000256" key="1">
    <source>
        <dbReference type="ARBA" id="ARBA00001938"/>
    </source>
</evidence>
<dbReference type="PROSITE" id="PS51826">
    <property type="entry name" value="PSBD"/>
    <property type="match status" value="1"/>
</dbReference>